<feature type="transmembrane region" description="Helical" evidence="7">
    <location>
        <begin position="83"/>
        <end position="100"/>
    </location>
</feature>
<dbReference type="RefSeq" id="WP_183613607.1">
    <property type="nucleotide sequence ID" value="NZ_JACICY010000005.1"/>
</dbReference>
<evidence type="ECO:0000313" key="9">
    <source>
        <dbReference type="Proteomes" id="UP000562395"/>
    </source>
</evidence>
<evidence type="ECO:0000256" key="5">
    <source>
        <dbReference type="ARBA" id="ARBA00023136"/>
    </source>
</evidence>
<keyword evidence="5 7" id="KW-0472">Membrane</keyword>
<reference evidence="8 9" key="1">
    <citation type="submission" date="2020-08" db="EMBL/GenBank/DDBJ databases">
        <title>Genomic Encyclopedia of Type Strains, Phase IV (KMG-IV): sequencing the most valuable type-strain genomes for metagenomic binning, comparative biology and taxonomic classification.</title>
        <authorList>
            <person name="Goeker M."/>
        </authorList>
    </citation>
    <scope>NUCLEOTIDE SEQUENCE [LARGE SCALE GENOMIC DNA]</scope>
    <source>
        <strain evidence="8 9">DSM 14552</strain>
    </source>
</reference>
<dbReference type="PANTHER" id="PTHR31885">
    <property type="entry name" value="GH04784P"/>
    <property type="match status" value="1"/>
</dbReference>
<dbReference type="InterPro" id="IPR012506">
    <property type="entry name" value="TMEM86B-like"/>
</dbReference>
<proteinExistence type="inferred from homology"/>
<comment type="subcellular location">
    <subcellularLocation>
        <location evidence="1">Membrane</location>
        <topology evidence="1">Multi-pass membrane protein</topology>
    </subcellularLocation>
</comment>
<feature type="transmembrane region" description="Helical" evidence="7">
    <location>
        <begin position="135"/>
        <end position="152"/>
    </location>
</feature>
<evidence type="ECO:0000256" key="7">
    <source>
        <dbReference type="SAM" id="Phobius"/>
    </source>
</evidence>
<evidence type="ECO:0000256" key="6">
    <source>
        <dbReference type="SAM" id="MobiDB-lite"/>
    </source>
</evidence>
<evidence type="ECO:0000256" key="1">
    <source>
        <dbReference type="ARBA" id="ARBA00004141"/>
    </source>
</evidence>
<dbReference type="Pfam" id="PF07947">
    <property type="entry name" value="YhhN"/>
    <property type="match status" value="1"/>
</dbReference>
<comment type="caution">
    <text evidence="8">The sequence shown here is derived from an EMBL/GenBank/DDBJ whole genome shotgun (WGS) entry which is preliminary data.</text>
</comment>
<dbReference type="GO" id="GO:0016787">
    <property type="term" value="F:hydrolase activity"/>
    <property type="evidence" value="ECO:0007669"/>
    <property type="project" value="TreeGrafter"/>
</dbReference>
<dbReference type="PANTHER" id="PTHR31885:SF6">
    <property type="entry name" value="GH04784P"/>
    <property type="match status" value="1"/>
</dbReference>
<feature type="region of interest" description="Disordered" evidence="6">
    <location>
        <begin position="216"/>
        <end position="235"/>
    </location>
</feature>
<gene>
    <name evidence="8" type="ORF">GGQ88_002482</name>
</gene>
<sequence length="235" mass="25257">MPKRALIEKRPWLVASLIAGVSYWLAAKGHTPGLFLIAWKGAGVAFLAAYAWAHHPSRNAHLLALVMALGAIGDVALEVNFTAGALAFMLGHLAAITLYLKNRRPAPTGSQKAAAIATLLGVPLITWQLTHAVDVTFYALSLAGMAAAAWISSFPRYRVGTGAMLFVASDLLIFARMGPLATSVIPGLLIWPLYYFGQFLICTGAIKTLQTVPSSFPRRRESSGEGRAGFPRRRE</sequence>
<dbReference type="Proteomes" id="UP000562395">
    <property type="component" value="Unassembled WGS sequence"/>
</dbReference>
<feature type="transmembrane region" description="Helical" evidence="7">
    <location>
        <begin position="60"/>
        <end position="77"/>
    </location>
</feature>
<evidence type="ECO:0000256" key="3">
    <source>
        <dbReference type="ARBA" id="ARBA00022692"/>
    </source>
</evidence>
<evidence type="ECO:0000313" key="8">
    <source>
        <dbReference type="EMBL" id="MBB3861210.1"/>
    </source>
</evidence>
<feature type="transmembrane region" description="Helical" evidence="7">
    <location>
        <begin position="12"/>
        <end position="27"/>
    </location>
</feature>
<keyword evidence="4 7" id="KW-1133">Transmembrane helix</keyword>
<comment type="similarity">
    <text evidence="2">Belongs to the TMEM86 family.</text>
</comment>
<organism evidence="8 9">
    <name type="scientific">Novosphingobium hassiacum</name>
    <dbReference type="NCBI Taxonomy" id="173676"/>
    <lineage>
        <taxon>Bacteria</taxon>
        <taxon>Pseudomonadati</taxon>
        <taxon>Pseudomonadota</taxon>
        <taxon>Alphaproteobacteria</taxon>
        <taxon>Sphingomonadales</taxon>
        <taxon>Sphingomonadaceae</taxon>
        <taxon>Novosphingobium</taxon>
    </lineage>
</organism>
<dbReference type="AlphaFoldDB" id="A0A7W6A0W0"/>
<keyword evidence="9" id="KW-1185">Reference proteome</keyword>
<dbReference type="GO" id="GO:0016020">
    <property type="term" value="C:membrane"/>
    <property type="evidence" value="ECO:0007669"/>
    <property type="project" value="UniProtKB-SubCell"/>
</dbReference>
<dbReference type="EMBL" id="JACICY010000005">
    <property type="protein sequence ID" value="MBB3861210.1"/>
    <property type="molecule type" value="Genomic_DNA"/>
</dbReference>
<name>A0A7W6A0W0_9SPHN</name>
<protein>
    <submittedName>
        <fullName evidence="8">Putative membrane protein YhhN</fullName>
    </submittedName>
</protein>
<feature type="transmembrane region" description="Helical" evidence="7">
    <location>
        <begin position="112"/>
        <end position="129"/>
    </location>
</feature>
<accession>A0A7W6A0W0</accession>
<evidence type="ECO:0000256" key="2">
    <source>
        <dbReference type="ARBA" id="ARBA00007375"/>
    </source>
</evidence>
<keyword evidence="3 7" id="KW-0812">Transmembrane</keyword>
<evidence type="ECO:0000256" key="4">
    <source>
        <dbReference type="ARBA" id="ARBA00022989"/>
    </source>
</evidence>
<feature type="transmembrane region" description="Helical" evidence="7">
    <location>
        <begin position="33"/>
        <end position="53"/>
    </location>
</feature>